<dbReference type="AlphaFoldDB" id="A0A511TCH0"/>
<proteinExistence type="predicted"/>
<reference evidence="2 3" key="1">
    <citation type="submission" date="2016-10" db="EMBL/GenBank/DDBJ databases">
        <authorList>
            <person name="Varghese N."/>
            <person name="Submissions S."/>
        </authorList>
    </citation>
    <scope>NUCLEOTIDE SEQUENCE [LARGE SCALE GENOMIC DNA]</scope>
    <source>
        <strain evidence="2 3">DSM 16525</strain>
    </source>
</reference>
<sequence>MLFDARTWSRHLRGYAIHDCAISHAGRLHFTLVLDEGEAGFSLDPDTRFLCCDLDAPAARRFSHVDALNLGPVRSAVATSPSLELVAVDPAGLLYRCPGRGAPTQDAPSLPWRPRLKHHEGHVRNLKRVGRHVYALTDAREILRRQGAQRWVSLAASAKGAPFPRATGWSTGFNDLDGFASDDLYAVGGFGDVWHFDGMDWTKLPFPKDTLVHTVCCAGDGNVYITGHRGTLWVGRGKQWKRLQAGGLPLSEFSDSAWFAGALYCGTHEGLWVKTQQGRLRPVREVDSRMKADVAKCSGRIGLSPDGTRMLSASRRGASLFDGERWTLLFKTSRPSTAARRKMASRRSP</sequence>
<dbReference type="RefSeq" id="WP_083560697.1">
    <property type="nucleotide sequence ID" value="NZ_BJXR01000050.1"/>
</dbReference>
<evidence type="ECO:0000313" key="1">
    <source>
        <dbReference type="EMBL" id="GEN11847.1"/>
    </source>
</evidence>
<gene>
    <name evidence="1" type="ORF">MFU01_68840</name>
    <name evidence="2" type="ORF">SAMN05443572_113137</name>
</gene>
<name>A0A511TCH0_MYXFU</name>
<evidence type="ECO:0000313" key="4">
    <source>
        <dbReference type="Proteomes" id="UP000321514"/>
    </source>
</evidence>
<dbReference type="InterPro" id="IPR011047">
    <property type="entry name" value="Quinoprotein_ADH-like_sf"/>
</dbReference>
<protein>
    <submittedName>
        <fullName evidence="1">Uncharacterized protein</fullName>
    </submittedName>
</protein>
<keyword evidence="3" id="KW-1185">Reference proteome</keyword>
<dbReference type="SUPFAM" id="SSF50998">
    <property type="entry name" value="Quinoprotein alcohol dehydrogenase-like"/>
    <property type="match status" value="1"/>
</dbReference>
<organism evidence="1 4">
    <name type="scientific">Myxococcus fulvus</name>
    <dbReference type="NCBI Taxonomy" id="33"/>
    <lineage>
        <taxon>Bacteria</taxon>
        <taxon>Pseudomonadati</taxon>
        <taxon>Myxococcota</taxon>
        <taxon>Myxococcia</taxon>
        <taxon>Myxococcales</taxon>
        <taxon>Cystobacterineae</taxon>
        <taxon>Myxococcaceae</taxon>
        <taxon>Myxococcus</taxon>
    </lineage>
</organism>
<dbReference type="Proteomes" id="UP000183760">
    <property type="component" value="Unassembled WGS sequence"/>
</dbReference>
<dbReference type="EMBL" id="BJXR01000050">
    <property type="protein sequence ID" value="GEN11847.1"/>
    <property type="molecule type" value="Genomic_DNA"/>
</dbReference>
<dbReference type="STRING" id="1334629.MFUL124B02_10430"/>
<evidence type="ECO:0000313" key="3">
    <source>
        <dbReference type="Proteomes" id="UP000183760"/>
    </source>
</evidence>
<comment type="caution">
    <text evidence="1">The sequence shown here is derived from an EMBL/GenBank/DDBJ whole genome shotgun (WGS) entry which is preliminary data.</text>
</comment>
<reference evidence="1 4" key="2">
    <citation type="submission" date="2019-07" db="EMBL/GenBank/DDBJ databases">
        <title>Whole genome shotgun sequence of Myxococcus fulvus NBRC 100333.</title>
        <authorList>
            <person name="Hosoyama A."/>
            <person name="Uohara A."/>
            <person name="Ohji S."/>
            <person name="Ichikawa N."/>
        </authorList>
    </citation>
    <scope>NUCLEOTIDE SEQUENCE [LARGE SCALE GENOMIC DNA]</scope>
    <source>
        <strain evidence="1 4">NBRC 100333</strain>
    </source>
</reference>
<dbReference type="Proteomes" id="UP000321514">
    <property type="component" value="Unassembled WGS sequence"/>
</dbReference>
<accession>A0A511TCH0</accession>
<dbReference type="OrthoDB" id="5516213at2"/>
<dbReference type="EMBL" id="FOIB01000013">
    <property type="protein sequence ID" value="SEU38635.1"/>
    <property type="molecule type" value="Genomic_DNA"/>
</dbReference>
<evidence type="ECO:0000313" key="2">
    <source>
        <dbReference type="EMBL" id="SEU38635.1"/>
    </source>
</evidence>